<evidence type="ECO:0000256" key="1">
    <source>
        <dbReference type="SAM" id="Phobius"/>
    </source>
</evidence>
<proteinExistence type="predicted"/>
<name>A0A2P1PR31_9GAMM</name>
<feature type="transmembrane region" description="Helical" evidence="1">
    <location>
        <begin position="286"/>
        <end position="305"/>
    </location>
</feature>
<feature type="signal peptide" evidence="2">
    <location>
        <begin position="1"/>
        <end position="22"/>
    </location>
</feature>
<dbReference type="KEGG" id="xba:C7S18_08925"/>
<accession>A0A2P1PR31</accession>
<protein>
    <recommendedName>
        <fullName evidence="5">IPTL-CTERM protein sorting domain-containing protein</fullName>
    </recommendedName>
</protein>
<dbReference type="RefSeq" id="WP_106891231.1">
    <property type="nucleotide sequence ID" value="NZ_CP027860.1"/>
</dbReference>
<evidence type="ECO:0000313" key="4">
    <source>
        <dbReference type="Proteomes" id="UP000241074"/>
    </source>
</evidence>
<organism evidence="3 4">
    <name type="scientific">Ahniella affigens</name>
    <dbReference type="NCBI Taxonomy" id="2021234"/>
    <lineage>
        <taxon>Bacteria</taxon>
        <taxon>Pseudomonadati</taxon>
        <taxon>Pseudomonadota</taxon>
        <taxon>Gammaproteobacteria</taxon>
        <taxon>Lysobacterales</taxon>
        <taxon>Rhodanobacteraceae</taxon>
        <taxon>Ahniella</taxon>
    </lineage>
</organism>
<keyword evidence="1" id="KW-0812">Transmembrane</keyword>
<dbReference type="Proteomes" id="UP000241074">
    <property type="component" value="Chromosome"/>
</dbReference>
<evidence type="ECO:0000256" key="2">
    <source>
        <dbReference type="SAM" id="SignalP"/>
    </source>
</evidence>
<evidence type="ECO:0008006" key="5">
    <source>
        <dbReference type="Google" id="ProtNLM"/>
    </source>
</evidence>
<dbReference type="EMBL" id="CP027860">
    <property type="protein sequence ID" value="AVP97307.1"/>
    <property type="molecule type" value="Genomic_DNA"/>
</dbReference>
<keyword evidence="1" id="KW-1133">Transmembrane helix</keyword>
<feature type="chain" id="PRO_5015180632" description="IPTL-CTERM protein sorting domain-containing protein" evidence="2">
    <location>
        <begin position="23"/>
        <end position="307"/>
    </location>
</feature>
<reference evidence="3 4" key="1">
    <citation type="submission" date="2018-03" db="EMBL/GenBank/DDBJ databases">
        <title>Ahniella affigens gen. nov., sp. nov., a gammaproteobacterium isolated from sandy soil near a stream.</title>
        <authorList>
            <person name="Ko Y."/>
            <person name="Kim J.-H."/>
        </authorList>
    </citation>
    <scope>NUCLEOTIDE SEQUENCE [LARGE SCALE GENOMIC DNA]</scope>
    <source>
        <strain evidence="3 4">D13</strain>
    </source>
</reference>
<dbReference type="AlphaFoldDB" id="A0A2P1PR31"/>
<gene>
    <name evidence="3" type="ORF">C7S18_08925</name>
</gene>
<keyword evidence="4" id="KW-1185">Reference proteome</keyword>
<keyword evidence="1" id="KW-0472">Membrane</keyword>
<sequence>MKLGFLLGSALLIGSVSGAVSAQDRVEVLVAPNGSQLVDVQFQNTSASVQDIRYFANVPDSLSNHTVFASGACSANYSGGNQIFILATAVPPNTTVNCQVQVSRDGAPVAGGATLVFQRFSLGSASMHPTTWQIGPQADLQVTMRQVAPFPNQEDQLAHLEVTVTNPSDHDLGRVDLGPCPLLGSGVIAHPLLSASPGACLPALDPAGDNCFSYAYLESLPARSSRVCYFERPVNATSDRLSQARIVQFQGTAAPSYFVHDSNFENDFATLTVLLGATPIPGLNQVTALVLLFGVLFIAWFCLTVRR</sequence>
<keyword evidence="2" id="KW-0732">Signal</keyword>
<reference evidence="3 4" key="2">
    <citation type="submission" date="2018-03" db="EMBL/GenBank/DDBJ databases">
        <authorList>
            <person name="Keele B.F."/>
        </authorList>
    </citation>
    <scope>NUCLEOTIDE SEQUENCE [LARGE SCALE GENOMIC DNA]</scope>
    <source>
        <strain evidence="3 4">D13</strain>
    </source>
</reference>
<evidence type="ECO:0000313" key="3">
    <source>
        <dbReference type="EMBL" id="AVP97307.1"/>
    </source>
</evidence>